<dbReference type="Proteomes" id="UP001066276">
    <property type="component" value="Chromosome 6"/>
</dbReference>
<sequence>MQNKTPPPCFLTSPGEPIYPWTKWKKMFIHYARVCGPTLSAESKQELLMHCLGGEGQEVLENLPDLNSEEMRNLNEFEICMLKLDKHYLPRKSTIMELCYFGKREQGKDETVEEYITGLRKLAASSKFGALVDERIWDQFVLKCSSDKIIEELWLKDEPPLEKAICVAKRVERMMNCVMELSANKKVVTGEAGKSEDVVCEVWSKEFVNEKKKEDTIKFKGECFRCGKSGHKANVSICPALKVICNGYGKGGHF</sequence>
<evidence type="ECO:0000313" key="1">
    <source>
        <dbReference type="EMBL" id="KAJ1138955.1"/>
    </source>
</evidence>
<organism evidence="1 2">
    <name type="scientific">Pleurodeles waltl</name>
    <name type="common">Iberian ribbed newt</name>
    <dbReference type="NCBI Taxonomy" id="8319"/>
    <lineage>
        <taxon>Eukaryota</taxon>
        <taxon>Metazoa</taxon>
        <taxon>Chordata</taxon>
        <taxon>Craniata</taxon>
        <taxon>Vertebrata</taxon>
        <taxon>Euteleostomi</taxon>
        <taxon>Amphibia</taxon>
        <taxon>Batrachia</taxon>
        <taxon>Caudata</taxon>
        <taxon>Salamandroidea</taxon>
        <taxon>Salamandridae</taxon>
        <taxon>Pleurodelinae</taxon>
        <taxon>Pleurodeles</taxon>
    </lineage>
</organism>
<name>A0AAV7QIJ3_PLEWA</name>
<protein>
    <recommendedName>
        <fullName evidence="3">Retrotransposon gag domain-containing protein</fullName>
    </recommendedName>
</protein>
<keyword evidence="2" id="KW-1185">Reference proteome</keyword>
<dbReference type="AlphaFoldDB" id="A0AAV7QIJ3"/>
<evidence type="ECO:0008006" key="3">
    <source>
        <dbReference type="Google" id="ProtNLM"/>
    </source>
</evidence>
<accession>A0AAV7QIJ3</accession>
<dbReference type="PANTHER" id="PTHR33198:SF19">
    <property type="entry name" value="CCHC-TYPE DOMAIN-CONTAINING PROTEIN"/>
    <property type="match status" value="1"/>
</dbReference>
<proteinExistence type="predicted"/>
<gene>
    <name evidence="1" type="ORF">NDU88_005334</name>
</gene>
<evidence type="ECO:0000313" key="2">
    <source>
        <dbReference type="Proteomes" id="UP001066276"/>
    </source>
</evidence>
<dbReference type="PANTHER" id="PTHR33198">
    <property type="entry name" value="ANK_REP_REGION DOMAIN-CONTAINING PROTEIN-RELATED"/>
    <property type="match status" value="1"/>
</dbReference>
<dbReference type="EMBL" id="JANPWB010000010">
    <property type="protein sequence ID" value="KAJ1138955.1"/>
    <property type="molecule type" value="Genomic_DNA"/>
</dbReference>
<reference evidence="1" key="1">
    <citation type="journal article" date="2022" name="bioRxiv">
        <title>Sequencing and chromosome-scale assembly of the giantPleurodeles waltlgenome.</title>
        <authorList>
            <person name="Brown T."/>
            <person name="Elewa A."/>
            <person name="Iarovenko S."/>
            <person name="Subramanian E."/>
            <person name="Araus A.J."/>
            <person name="Petzold A."/>
            <person name="Susuki M."/>
            <person name="Suzuki K.-i.T."/>
            <person name="Hayashi T."/>
            <person name="Toyoda A."/>
            <person name="Oliveira C."/>
            <person name="Osipova E."/>
            <person name="Leigh N.D."/>
            <person name="Simon A."/>
            <person name="Yun M.H."/>
        </authorList>
    </citation>
    <scope>NUCLEOTIDE SEQUENCE</scope>
    <source>
        <strain evidence="1">20211129_DDA</strain>
        <tissue evidence="1">Liver</tissue>
    </source>
</reference>
<comment type="caution">
    <text evidence="1">The sequence shown here is derived from an EMBL/GenBank/DDBJ whole genome shotgun (WGS) entry which is preliminary data.</text>
</comment>